<proteinExistence type="predicted"/>
<reference evidence="3" key="1">
    <citation type="journal article" date="2011" name="Environ. Microbiol.">
        <title>Genomic insights into the metabolic potential of the polycyclic aromatic hydrocarbon degrading sulfate-reducing Deltaproteobacterium N47.</title>
        <authorList>
            <person name="Bergmann F."/>
            <person name="Selesi D."/>
            <person name="Weinmaier T."/>
            <person name="Tischler P."/>
            <person name="Rattei T."/>
            <person name="Meckenstock R.U."/>
        </authorList>
    </citation>
    <scope>NUCLEOTIDE SEQUENCE</scope>
</reference>
<keyword evidence="1" id="KW-0472">Membrane</keyword>
<protein>
    <recommendedName>
        <fullName evidence="2">Transposase IS701-like DDE domain-containing protein</fullName>
    </recommendedName>
</protein>
<dbReference type="PANTHER" id="PTHR33627">
    <property type="entry name" value="TRANSPOSASE"/>
    <property type="match status" value="1"/>
</dbReference>
<keyword evidence="1" id="KW-0812">Transmembrane</keyword>
<feature type="transmembrane region" description="Helical" evidence="1">
    <location>
        <begin position="383"/>
        <end position="403"/>
    </location>
</feature>
<dbReference type="PANTHER" id="PTHR33627:SF1">
    <property type="entry name" value="TRANSPOSASE"/>
    <property type="match status" value="1"/>
</dbReference>
<evidence type="ECO:0000256" key="1">
    <source>
        <dbReference type="SAM" id="Phobius"/>
    </source>
</evidence>
<evidence type="ECO:0000313" key="3">
    <source>
        <dbReference type="EMBL" id="CBX29325.1"/>
    </source>
</evidence>
<name>E1YFI1_9BACT</name>
<gene>
    <name evidence="3" type="ORF">N47_J03060</name>
</gene>
<dbReference type="InterPro" id="IPR039365">
    <property type="entry name" value="IS701-like"/>
</dbReference>
<dbReference type="InterPro" id="IPR038721">
    <property type="entry name" value="IS701-like_DDE_dom"/>
</dbReference>
<dbReference type="NCBIfam" id="NF033540">
    <property type="entry name" value="transpos_IS701"/>
    <property type="match status" value="1"/>
</dbReference>
<evidence type="ECO:0000259" key="2">
    <source>
        <dbReference type="Pfam" id="PF13546"/>
    </source>
</evidence>
<feature type="domain" description="Transposase IS701-like DDE" evidence="2">
    <location>
        <begin position="17"/>
        <end position="287"/>
    </location>
</feature>
<dbReference type="InterPro" id="IPR012337">
    <property type="entry name" value="RNaseH-like_sf"/>
</dbReference>
<dbReference type="EMBL" id="FR695872">
    <property type="protein sequence ID" value="CBX29325.1"/>
    <property type="molecule type" value="Genomic_DNA"/>
</dbReference>
<sequence>MIKETVYPGIDEYMTSFFNYFHRKEGRDLARNYVIGLIMDGERKSVEPMSEKVNASERSMQRLLTEVKWDEQEVIREYRRVMLDKTSDPQGIIAVDDTSFPKKGRDSVCVSRQYCGRMGKVDNCQIGVSLTYVGQDVAWPYCMDLFVPKQWDDLENPDCHVRRKKTKMPETAHHKEKWRMALEQIDLARFDGVPHRAVVADSWYGNFADFRKGLVDRRESYVVGVYSDTEVFLEQPLLELAPPKKKKRGRPQKFSQVVNVNPQPVKVSDVGEKIAQDAWERLELLRDSKGKPLMVEAVSLRVWPATGYRQGNANEEVSLIIEKRESESKEKELRYYFSNMPQCKPTIEMVRIFHERFWIEHGYQQLKEELGMDHHEGRSWIGWHRHVILVFLAYGYLTWIRLLEKKRKSQEAWKTWIMLQETAGREF</sequence>
<dbReference type="AlphaFoldDB" id="E1YFI1"/>
<dbReference type="Pfam" id="PF13546">
    <property type="entry name" value="DDE_5"/>
    <property type="match status" value="1"/>
</dbReference>
<dbReference type="SUPFAM" id="SSF53098">
    <property type="entry name" value="Ribonuclease H-like"/>
    <property type="match status" value="1"/>
</dbReference>
<keyword evidence="1" id="KW-1133">Transmembrane helix</keyword>
<organism evidence="3">
    <name type="scientific">uncultured Desulfobacterium sp</name>
    <dbReference type="NCBI Taxonomy" id="201089"/>
    <lineage>
        <taxon>Bacteria</taxon>
        <taxon>Pseudomonadati</taxon>
        <taxon>Thermodesulfobacteriota</taxon>
        <taxon>Desulfobacteria</taxon>
        <taxon>Desulfobacterales</taxon>
        <taxon>Desulfobacteriaceae</taxon>
        <taxon>Desulfobacterium</taxon>
        <taxon>environmental samples</taxon>
    </lineage>
</organism>
<accession>E1YFI1</accession>